<dbReference type="PANTHER" id="PTHR22893">
    <property type="entry name" value="NADH OXIDOREDUCTASE-RELATED"/>
    <property type="match status" value="1"/>
</dbReference>
<dbReference type="PANTHER" id="PTHR22893:SF91">
    <property type="entry name" value="NADPH DEHYDROGENASE 2-RELATED"/>
    <property type="match status" value="1"/>
</dbReference>
<accession>A0A137PAI3</accession>
<dbReference type="Pfam" id="PF00724">
    <property type="entry name" value="Oxidored_FMN"/>
    <property type="match status" value="1"/>
</dbReference>
<dbReference type="OrthoDB" id="276546at2759"/>
<dbReference type="InterPro" id="IPR001155">
    <property type="entry name" value="OxRdtase_FMN_N"/>
</dbReference>
<protein>
    <submittedName>
        <fullName evidence="2">FMN-linked oxidoreductase</fullName>
    </submittedName>
</protein>
<dbReference type="CDD" id="cd02933">
    <property type="entry name" value="OYE_like_FMN"/>
    <property type="match status" value="1"/>
</dbReference>
<evidence type="ECO:0000313" key="2">
    <source>
        <dbReference type="EMBL" id="KXN72028.1"/>
    </source>
</evidence>
<keyword evidence="3" id="KW-1185">Reference proteome</keyword>
<dbReference type="AlphaFoldDB" id="A0A137PAI3"/>
<sequence length="367" mass="40690">MSHYINLQQPLQLGSLKLKNRVLMAPLTRNRGVVPKEIHVEYYSQRAEAGLIISEIILIEPQGTEWPFAPGLWNKKQVEGWKKVTDAVHAKGGIIFAQLGHTGRVANTLHNQGIPPPAPSAIRANAGKFRLLNGEPGFSTPEAIEDPKEYIQLFKRAAENAKLAGFDGIEFHAAGGFLPAQFLESHSNVRTDEYGGSIENRSRFILETLDALLEVFDKKLIGIKLNPVGGYNDSGEGSKDKIVELYSYLIKEIDSKDIGYFQIPRYSAKLDPTGRGTDVDLQEFRPFIKNALLFADTGFSAEEGNNYVGEGKADAIVYGLPFITNPDVPYRFFNGIPLNVEYNPSTYYSHPEGQPRVGYLDYPTANA</sequence>
<dbReference type="GO" id="GO:0010181">
    <property type="term" value="F:FMN binding"/>
    <property type="evidence" value="ECO:0007669"/>
    <property type="project" value="InterPro"/>
</dbReference>
<proteinExistence type="predicted"/>
<dbReference type="EMBL" id="KQ964462">
    <property type="protein sequence ID" value="KXN72028.1"/>
    <property type="molecule type" value="Genomic_DNA"/>
</dbReference>
<dbReference type="GO" id="GO:0016491">
    <property type="term" value="F:oxidoreductase activity"/>
    <property type="evidence" value="ECO:0007669"/>
    <property type="project" value="InterPro"/>
</dbReference>
<dbReference type="SUPFAM" id="SSF51395">
    <property type="entry name" value="FMN-linked oxidoreductases"/>
    <property type="match status" value="1"/>
</dbReference>
<dbReference type="Proteomes" id="UP000070444">
    <property type="component" value="Unassembled WGS sequence"/>
</dbReference>
<evidence type="ECO:0000313" key="3">
    <source>
        <dbReference type="Proteomes" id="UP000070444"/>
    </source>
</evidence>
<dbReference type="OMA" id="MSHYINL"/>
<reference evidence="2 3" key="1">
    <citation type="journal article" date="2015" name="Genome Biol. Evol.">
        <title>Phylogenomic analyses indicate that early fungi evolved digesting cell walls of algal ancestors of land plants.</title>
        <authorList>
            <person name="Chang Y."/>
            <person name="Wang S."/>
            <person name="Sekimoto S."/>
            <person name="Aerts A.L."/>
            <person name="Choi C."/>
            <person name="Clum A."/>
            <person name="LaButti K.M."/>
            <person name="Lindquist E.A."/>
            <person name="Yee Ngan C."/>
            <person name="Ohm R.A."/>
            <person name="Salamov A.A."/>
            <person name="Grigoriev I.V."/>
            <person name="Spatafora J.W."/>
            <person name="Berbee M.L."/>
        </authorList>
    </citation>
    <scope>NUCLEOTIDE SEQUENCE [LARGE SCALE GENOMIC DNA]</scope>
    <source>
        <strain evidence="2 3">NRRL 28638</strain>
    </source>
</reference>
<gene>
    <name evidence="2" type="ORF">CONCODRAFT_5261</name>
</gene>
<dbReference type="Gene3D" id="3.20.20.70">
    <property type="entry name" value="Aldolase class I"/>
    <property type="match status" value="1"/>
</dbReference>
<dbReference type="InterPro" id="IPR045247">
    <property type="entry name" value="Oye-like"/>
</dbReference>
<organism evidence="2 3">
    <name type="scientific">Conidiobolus coronatus (strain ATCC 28846 / CBS 209.66 / NRRL 28638)</name>
    <name type="common">Delacroixia coronata</name>
    <dbReference type="NCBI Taxonomy" id="796925"/>
    <lineage>
        <taxon>Eukaryota</taxon>
        <taxon>Fungi</taxon>
        <taxon>Fungi incertae sedis</taxon>
        <taxon>Zoopagomycota</taxon>
        <taxon>Entomophthoromycotina</taxon>
        <taxon>Entomophthoromycetes</taxon>
        <taxon>Entomophthorales</taxon>
        <taxon>Ancylistaceae</taxon>
        <taxon>Conidiobolus</taxon>
    </lineage>
</organism>
<evidence type="ECO:0000259" key="1">
    <source>
        <dbReference type="Pfam" id="PF00724"/>
    </source>
</evidence>
<dbReference type="InterPro" id="IPR013785">
    <property type="entry name" value="Aldolase_TIM"/>
</dbReference>
<dbReference type="STRING" id="796925.A0A137PAI3"/>
<name>A0A137PAI3_CONC2</name>
<feature type="domain" description="NADH:flavin oxidoreductase/NADH oxidase N-terminal" evidence="1">
    <location>
        <begin position="7"/>
        <end position="339"/>
    </location>
</feature>